<sequence>MAAVTEDPFFHTKGTFWKNKPWYPLWLVQVMTICLGFFGADHLFLRSPVTAAAKAVVNIFTFGLWYIYDVIQVTVDRESAQKNGLSIPLYGPAGIGAGMFTQPGEPDKGGKAPWLFVLYTLFTLLPFGLDFFIAGDTVGGIFRLMTSLIIFLWPFGFVWGCYNMYRAWITPADVMRRGVQRLWPLDMILGKYHMVNTVLGPDLPGEGPPVCEPIGILGAIMKPVNTVVGLAADIALQPAKDLAAVPGQAWGATIGPLQTAVEKGLAPSVTAGLQAGQQIPKAIAAVPAMATQVGNSITAAADPAVLMAKAAPKRVEYSPLEYRDPVTYPPGYAPYNQYQHGGSSGSGSEGIIAGWELISDGGLLFTIGVLVIGGGVLTYLRSAATAEDKARDDKPPKV</sequence>
<evidence type="ECO:0008006" key="3">
    <source>
        <dbReference type="Google" id="ProtNLM"/>
    </source>
</evidence>
<dbReference type="EMBL" id="MN740152">
    <property type="protein sequence ID" value="QHT90124.1"/>
    <property type="molecule type" value="Genomic_DNA"/>
</dbReference>
<keyword evidence="1" id="KW-0472">Membrane</keyword>
<feature type="transmembrane region" description="Helical" evidence="1">
    <location>
        <begin position="23"/>
        <end position="44"/>
    </location>
</feature>
<feature type="transmembrane region" description="Helical" evidence="1">
    <location>
        <begin position="51"/>
        <end position="68"/>
    </location>
</feature>
<evidence type="ECO:0000313" key="2">
    <source>
        <dbReference type="EMBL" id="QHT90124.1"/>
    </source>
</evidence>
<keyword evidence="1" id="KW-0812">Transmembrane</keyword>
<feature type="transmembrane region" description="Helical" evidence="1">
    <location>
        <begin position="114"/>
        <end position="134"/>
    </location>
</feature>
<accession>A0A6C0IAX6</accession>
<protein>
    <recommendedName>
        <fullName evidence="3">TM2 domain-containing protein</fullName>
    </recommendedName>
</protein>
<evidence type="ECO:0000256" key="1">
    <source>
        <dbReference type="SAM" id="Phobius"/>
    </source>
</evidence>
<keyword evidence="1" id="KW-1133">Transmembrane helix</keyword>
<feature type="transmembrane region" description="Helical" evidence="1">
    <location>
        <begin position="141"/>
        <end position="165"/>
    </location>
</feature>
<reference evidence="2" key="1">
    <citation type="journal article" date="2020" name="Nature">
        <title>Giant virus diversity and host interactions through global metagenomics.</title>
        <authorList>
            <person name="Schulz F."/>
            <person name="Roux S."/>
            <person name="Paez-Espino D."/>
            <person name="Jungbluth S."/>
            <person name="Walsh D.A."/>
            <person name="Denef V.J."/>
            <person name="McMahon K.D."/>
            <person name="Konstantinidis K.T."/>
            <person name="Eloe-Fadrosh E.A."/>
            <person name="Kyrpides N.C."/>
            <person name="Woyke T."/>
        </authorList>
    </citation>
    <scope>NUCLEOTIDE SEQUENCE</scope>
    <source>
        <strain evidence="2">GVMAG-M-3300023184-62</strain>
    </source>
</reference>
<name>A0A6C0IAX6_9ZZZZ</name>
<proteinExistence type="predicted"/>
<organism evidence="2">
    <name type="scientific">viral metagenome</name>
    <dbReference type="NCBI Taxonomy" id="1070528"/>
    <lineage>
        <taxon>unclassified sequences</taxon>
        <taxon>metagenomes</taxon>
        <taxon>organismal metagenomes</taxon>
    </lineage>
</organism>
<dbReference type="AlphaFoldDB" id="A0A6C0IAX6"/>